<feature type="domain" description="HTH hxlR-type" evidence="5">
    <location>
        <begin position="47"/>
        <end position="145"/>
    </location>
</feature>
<evidence type="ECO:0000256" key="3">
    <source>
        <dbReference type="ARBA" id="ARBA00023163"/>
    </source>
</evidence>
<proteinExistence type="predicted"/>
<protein>
    <recommendedName>
        <fullName evidence="5">HTH hxlR-type domain-containing protein</fullName>
    </recommendedName>
</protein>
<evidence type="ECO:0000259" key="5">
    <source>
        <dbReference type="PROSITE" id="PS51118"/>
    </source>
</evidence>
<keyword evidence="1" id="KW-0805">Transcription regulation</keyword>
<organism evidence="6 7">
    <name type="scientific">Actinomadura fulvescens</name>
    <dbReference type="NCBI Taxonomy" id="46160"/>
    <lineage>
        <taxon>Bacteria</taxon>
        <taxon>Bacillati</taxon>
        <taxon>Actinomycetota</taxon>
        <taxon>Actinomycetes</taxon>
        <taxon>Streptosporangiales</taxon>
        <taxon>Thermomonosporaceae</taxon>
        <taxon>Actinomadura</taxon>
    </lineage>
</organism>
<dbReference type="PANTHER" id="PTHR33204:SF37">
    <property type="entry name" value="HTH-TYPE TRANSCRIPTIONAL REGULATOR YODB"/>
    <property type="match status" value="1"/>
</dbReference>
<dbReference type="InterPro" id="IPR036388">
    <property type="entry name" value="WH-like_DNA-bd_sf"/>
</dbReference>
<evidence type="ECO:0000256" key="1">
    <source>
        <dbReference type="ARBA" id="ARBA00023015"/>
    </source>
</evidence>
<dbReference type="PANTHER" id="PTHR33204">
    <property type="entry name" value="TRANSCRIPTIONAL REGULATOR, MARR FAMILY"/>
    <property type="match status" value="1"/>
</dbReference>
<reference evidence="6 7" key="1">
    <citation type="journal article" date="2019" name="Int. J. Syst. Evol. Microbiol.">
        <title>The Global Catalogue of Microorganisms (GCM) 10K type strain sequencing project: providing services to taxonomists for standard genome sequencing and annotation.</title>
        <authorList>
            <consortium name="The Broad Institute Genomics Platform"/>
            <consortium name="The Broad Institute Genome Sequencing Center for Infectious Disease"/>
            <person name="Wu L."/>
            <person name="Ma J."/>
        </authorList>
    </citation>
    <scope>NUCLEOTIDE SEQUENCE [LARGE SCALE GENOMIC DNA]</scope>
    <source>
        <strain evidence="6 7">JCM 6833</strain>
    </source>
</reference>
<evidence type="ECO:0000313" key="7">
    <source>
        <dbReference type="Proteomes" id="UP001501509"/>
    </source>
</evidence>
<keyword evidence="3" id="KW-0804">Transcription</keyword>
<dbReference type="EMBL" id="BAAATD010000016">
    <property type="protein sequence ID" value="GAA2632374.1"/>
    <property type="molecule type" value="Genomic_DNA"/>
</dbReference>
<comment type="caution">
    <text evidence="6">The sequence shown here is derived from an EMBL/GenBank/DDBJ whole genome shotgun (WGS) entry which is preliminary data.</text>
</comment>
<dbReference type="SUPFAM" id="SSF46785">
    <property type="entry name" value="Winged helix' DNA-binding domain"/>
    <property type="match status" value="1"/>
</dbReference>
<accession>A0ABN3QQ86</accession>
<feature type="region of interest" description="Disordered" evidence="4">
    <location>
        <begin position="1"/>
        <end position="29"/>
    </location>
</feature>
<sequence>MNAPFRRSATVPQMRAPRTRRPRPGTPGQVLAWLPDGRPADVYSAPCPSRAALDRIADKWTALIVGALSTGTKRYAELRQAIEGISEKMLTQTLRSLERDGLVTRTVHPTVPPKVEYGLTELGRTLEAPLAAVRDWAELHINEVNEARLRYDTDQA</sequence>
<dbReference type="InterPro" id="IPR002577">
    <property type="entry name" value="HTH_HxlR"/>
</dbReference>
<gene>
    <name evidence="6" type="ORF">GCM10010411_83370</name>
</gene>
<dbReference type="InterPro" id="IPR036390">
    <property type="entry name" value="WH_DNA-bd_sf"/>
</dbReference>
<dbReference type="Proteomes" id="UP001501509">
    <property type="component" value="Unassembled WGS sequence"/>
</dbReference>
<keyword evidence="7" id="KW-1185">Reference proteome</keyword>
<name>A0ABN3QQ86_9ACTN</name>
<dbReference type="PROSITE" id="PS51118">
    <property type="entry name" value="HTH_HXLR"/>
    <property type="match status" value="1"/>
</dbReference>
<keyword evidence="2" id="KW-0238">DNA-binding</keyword>
<evidence type="ECO:0000256" key="2">
    <source>
        <dbReference type="ARBA" id="ARBA00023125"/>
    </source>
</evidence>
<dbReference type="Gene3D" id="1.10.10.10">
    <property type="entry name" value="Winged helix-like DNA-binding domain superfamily/Winged helix DNA-binding domain"/>
    <property type="match status" value="1"/>
</dbReference>
<evidence type="ECO:0000256" key="4">
    <source>
        <dbReference type="SAM" id="MobiDB-lite"/>
    </source>
</evidence>
<dbReference type="Pfam" id="PF01638">
    <property type="entry name" value="HxlR"/>
    <property type="match status" value="1"/>
</dbReference>
<evidence type="ECO:0000313" key="6">
    <source>
        <dbReference type="EMBL" id="GAA2632374.1"/>
    </source>
</evidence>